<dbReference type="Gene3D" id="2.20.110.10">
    <property type="entry name" value="Histone H3 K4-specific methyltransferase SET7/9 N-terminal domain"/>
    <property type="match status" value="2"/>
</dbReference>
<evidence type="ECO:0000256" key="1">
    <source>
        <dbReference type="SAM" id="MobiDB-lite"/>
    </source>
</evidence>
<organism evidence="2 3">
    <name type="scientific">Paraburkholderia unamae</name>
    <dbReference type="NCBI Taxonomy" id="219649"/>
    <lineage>
        <taxon>Bacteria</taxon>
        <taxon>Pseudomonadati</taxon>
        <taxon>Pseudomonadota</taxon>
        <taxon>Betaproteobacteria</taxon>
        <taxon>Burkholderiales</taxon>
        <taxon>Burkholderiaceae</taxon>
        <taxon>Paraburkholderia</taxon>
    </lineage>
</organism>
<comment type="caution">
    <text evidence="2">The sequence shown here is derived from an EMBL/GenBank/DDBJ whole genome shotgun (WGS) entry which is preliminary data.</text>
</comment>
<dbReference type="RefSeq" id="WP_244314815.1">
    <property type="nucleotide sequence ID" value="NZ_QEOB01000004.1"/>
</dbReference>
<dbReference type="EMBL" id="QEOB01000004">
    <property type="protein sequence ID" value="PVX85176.1"/>
    <property type="molecule type" value="Genomic_DNA"/>
</dbReference>
<dbReference type="Proteomes" id="UP000245712">
    <property type="component" value="Unassembled WGS sequence"/>
</dbReference>
<accession>A0ABX5KR89</accession>
<sequence length="250" mass="27231">MSEIHTTVKPLNPHDDGATQAREASTVVEERDAAGRLVSRTTFAGGVPHGPMLRYQQDGSPHVEAGFAHGLLSGPFRIFDAQGTLLQESHYEAGKLHGVVSRYQDGRLASQQHYAGGVLHGPSLCVCPAGLVSARLHYEAGQLTREAVFLHDGAVVRRAPYAHGRLDGEAGDYARDGKLMQSTPYRANLLHGTVRRYAQDGSVQESRRYDMGKPQEAWQAADAPREAASHEAADKASAPMLRQFEKWVRG</sequence>
<evidence type="ECO:0000313" key="3">
    <source>
        <dbReference type="Proteomes" id="UP000245712"/>
    </source>
</evidence>
<feature type="compositionally biased region" description="Basic and acidic residues" evidence="1">
    <location>
        <begin position="223"/>
        <end position="234"/>
    </location>
</feature>
<protein>
    <recommendedName>
        <fullName evidence="4">Antitoxin component YwqK of YwqJK toxin-antitoxin module</fullName>
    </recommendedName>
</protein>
<name>A0ABX5KR89_9BURK</name>
<feature type="region of interest" description="Disordered" evidence="1">
    <location>
        <begin position="1"/>
        <end position="21"/>
    </location>
</feature>
<proteinExistence type="predicted"/>
<dbReference type="PANTHER" id="PTHR46820:SF1">
    <property type="entry name" value="HISTONE-LYSINE N-METHYLTRANSFERASE SETD7"/>
    <property type="match status" value="1"/>
</dbReference>
<evidence type="ECO:0008006" key="4">
    <source>
        <dbReference type="Google" id="ProtNLM"/>
    </source>
</evidence>
<dbReference type="SUPFAM" id="SSF82185">
    <property type="entry name" value="Histone H3 K4-specific methyltransferase SET7/9 N-terminal domain"/>
    <property type="match status" value="2"/>
</dbReference>
<gene>
    <name evidence="2" type="ORF">C7402_104420</name>
</gene>
<evidence type="ECO:0000313" key="2">
    <source>
        <dbReference type="EMBL" id="PVX85176.1"/>
    </source>
</evidence>
<feature type="region of interest" description="Disordered" evidence="1">
    <location>
        <begin position="205"/>
        <end position="237"/>
    </location>
</feature>
<keyword evidence="3" id="KW-1185">Reference proteome</keyword>
<dbReference type="PANTHER" id="PTHR46820">
    <property type="entry name" value="HISTONE-LYSINE N-METHYLTRANSFERASE SETD7"/>
    <property type="match status" value="1"/>
</dbReference>
<reference evidence="2 3" key="1">
    <citation type="submission" date="2018-05" db="EMBL/GenBank/DDBJ databases">
        <title>Genomic Encyclopedia of Type Strains, Phase IV (KMG-V): Genome sequencing to study the core and pangenomes of soil and plant-associated prokaryotes.</title>
        <authorList>
            <person name="Whitman W."/>
        </authorList>
    </citation>
    <scope>NUCLEOTIDE SEQUENCE [LARGE SCALE GENOMIC DNA]</scope>
    <source>
        <strain evidence="2 3">SCZa-39</strain>
    </source>
</reference>